<evidence type="ECO:0000256" key="11">
    <source>
        <dbReference type="HAMAP-Rule" id="MF_02226"/>
    </source>
</evidence>
<dbReference type="OrthoDB" id="1645589at2"/>
<feature type="active site" description="Proton acceptor" evidence="11">
    <location>
        <position position="35"/>
    </location>
</feature>
<feature type="binding site" evidence="11">
    <location>
        <position position="35"/>
    </location>
    <ligand>
        <name>a divalent metal cation</name>
        <dbReference type="ChEBI" id="CHEBI:60240"/>
    </ligand>
</feature>
<dbReference type="EC" id="5.1.3.-" evidence="11"/>
<comment type="function">
    <text evidence="11">Catalyzes the reversible epimerization of D-allulose 6-phosphate to D-fructose 6-phosphate. Can also catalyze with lower efficiency the reversible epimerization of D-ribulose 5-phosphate to D-xylulose 5-phosphate.</text>
</comment>
<organism evidence="12 13">
    <name type="scientific">Vibrio sinensis</name>
    <dbReference type="NCBI Taxonomy" id="2302434"/>
    <lineage>
        <taxon>Bacteria</taxon>
        <taxon>Pseudomonadati</taxon>
        <taxon>Pseudomonadota</taxon>
        <taxon>Gammaproteobacteria</taxon>
        <taxon>Vibrionales</taxon>
        <taxon>Vibrionaceae</taxon>
        <taxon>Vibrio</taxon>
    </lineage>
</organism>
<dbReference type="NCBIfam" id="NF007266">
    <property type="entry name" value="PRK09722.1"/>
    <property type="match status" value="1"/>
</dbReference>
<accession>A0A3A6QSF1</accession>
<dbReference type="UniPathway" id="UPA00361"/>
<dbReference type="PROSITE" id="PS01086">
    <property type="entry name" value="RIBUL_P_3_EPIMER_2"/>
    <property type="match status" value="1"/>
</dbReference>
<feature type="active site" description="Proton donor" evidence="11">
    <location>
        <position position="176"/>
    </location>
</feature>
<comment type="cofactor">
    <cofactor evidence="11">
        <name>a divalent metal cation</name>
        <dbReference type="ChEBI" id="CHEBI:60240"/>
    </cofactor>
</comment>
<protein>
    <recommendedName>
        <fullName evidence="11">Putative D-allulose-6-phosphate 3-epimerase</fullName>
        <ecNumber evidence="11">5.1.3.-</ecNumber>
    </recommendedName>
</protein>
<keyword evidence="7" id="KW-0408">Iron</keyword>
<comment type="cofactor">
    <cofactor evidence="1">
        <name>Mn(2+)</name>
        <dbReference type="ChEBI" id="CHEBI:29035"/>
    </cofactor>
</comment>
<name>A0A3A6QSF1_9VIBR</name>
<keyword evidence="10 11" id="KW-0119">Carbohydrate metabolism</keyword>
<feature type="binding site" evidence="11">
    <location>
        <position position="66"/>
    </location>
    <ligand>
        <name>substrate</name>
    </ligand>
</feature>
<dbReference type="GO" id="GO:0019316">
    <property type="term" value="P:D-allose catabolic process"/>
    <property type="evidence" value="ECO:0007669"/>
    <property type="project" value="UniProtKB-UniRule"/>
</dbReference>
<dbReference type="NCBIfam" id="NF004076">
    <property type="entry name" value="PRK05581.1-4"/>
    <property type="match status" value="1"/>
</dbReference>
<dbReference type="GO" id="GO:0046872">
    <property type="term" value="F:metal ion binding"/>
    <property type="evidence" value="ECO:0007669"/>
    <property type="project" value="UniProtKB-UniRule"/>
</dbReference>
<feature type="binding site" evidence="11">
    <location>
        <position position="176"/>
    </location>
    <ligand>
        <name>a divalent metal cation</name>
        <dbReference type="ChEBI" id="CHEBI:60240"/>
    </ligand>
</feature>
<keyword evidence="9 11" id="KW-0413">Isomerase</keyword>
<dbReference type="CDD" id="cd00429">
    <property type="entry name" value="RPE"/>
    <property type="match status" value="1"/>
</dbReference>
<dbReference type="InterPro" id="IPR013785">
    <property type="entry name" value="Aldolase_TIM"/>
</dbReference>
<keyword evidence="13" id="KW-1185">Reference proteome</keyword>
<evidence type="ECO:0000313" key="12">
    <source>
        <dbReference type="EMBL" id="RJX75303.1"/>
    </source>
</evidence>
<dbReference type="Gene3D" id="3.20.20.70">
    <property type="entry name" value="Aldolase class I"/>
    <property type="match status" value="1"/>
</dbReference>
<dbReference type="HAMAP" id="MF_02226">
    <property type="entry name" value="AlluloseP_3_epimer"/>
    <property type="match status" value="1"/>
</dbReference>
<keyword evidence="5 11" id="KW-0479">Metal-binding</keyword>
<evidence type="ECO:0000256" key="5">
    <source>
        <dbReference type="ARBA" id="ARBA00022723"/>
    </source>
</evidence>
<evidence type="ECO:0000313" key="13">
    <source>
        <dbReference type="Proteomes" id="UP000273252"/>
    </source>
</evidence>
<comment type="cofactor">
    <cofactor evidence="2">
        <name>Zn(2+)</name>
        <dbReference type="ChEBI" id="CHEBI:29105"/>
    </cofactor>
</comment>
<evidence type="ECO:0000256" key="4">
    <source>
        <dbReference type="ARBA" id="ARBA00011738"/>
    </source>
</evidence>
<evidence type="ECO:0000256" key="6">
    <source>
        <dbReference type="ARBA" id="ARBA00022833"/>
    </source>
</evidence>
<dbReference type="GO" id="GO:0034700">
    <property type="term" value="F:allulose 6-phosphate 3-epimerase activity"/>
    <property type="evidence" value="ECO:0007669"/>
    <property type="project" value="UniProtKB-UniRule"/>
</dbReference>
<comment type="similarity">
    <text evidence="11">Belongs to the ribulose-phosphate 3-epimerase family. AlsE subfamily.</text>
</comment>
<comment type="caution">
    <text evidence="12">The sequence shown here is derived from an EMBL/GenBank/DDBJ whole genome shotgun (WGS) entry which is preliminary data.</text>
</comment>
<dbReference type="GO" id="GO:0046496">
    <property type="term" value="P:nicotinamide nucleotide metabolic process"/>
    <property type="evidence" value="ECO:0007669"/>
    <property type="project" value="UniProtKB-ARBA"/>
</dbReference>
<evidence type="ECO:0000256" key="8">
    <source>
        <dbReference type="ARBA" id="ARBA00023211"/>
    </source>
</evidence>
<dbReference type="PANTHER" id="PTHR11749">
    <property type="entry name" value="RIBULOSE-5-PHOSPHATE-3-EPIMERASE"/>
    <property type="match status" value="1"/>
</dbReference>
<dbReference type="InterPro" id="IPR000056">
    <property type="entry name" value="Ribul_P_3_epim-like"/>
</dbReference>
<dbReference type="GO" id="GO:0006163">
    <property type="term" value="P:purine nucleotide metabolic process"/>
    <property type="evidence" value="ECO:0007669"/>
    <property type="project" value="UniProtKB-ARBA"/>
</dbReference>
<dbReference type="InterPro" id="IPR011060">
    <property type="entry name" value="RibuloseP-bd_barrel"/>
</dbReference>
<feature type="binding site" evidence="11">
    <location>
        <begin position="176"/>
        <end position="178"/>
    </location>
    <ligand>
        <name>substrate</name>
    </ligand>
</feature>
<comment type="catalytic activity">
    <reaction evidence="11">
        <text>D-allulose 6-phosphate = keto-D-fructose 6-phosphate</text>
        <dbReference type="Rhea" id="RHEA:28426"/>
        <dbReference type="ChEBI" id="CHEBI:57579"/>
        <dbReference type="ChEBI" id="CHEBI:61519"/>
    </reaction>
</comment>
<feature type="binding site" evidence="11">
    <location>
        <position position="66"/>
    </location>
    <ligand>
        <name>a divalent metal cation</name>
        <dbReference type="ChEBI" id="CHEBI:60240"/>
    </ligand>
</feature>
<feature type="binding site" evidence="11">
    <location>
        <position position="33"/>
    </location>
    <ligand>
        <name>a divalent metal cation</name>
        <dbReference type="ChEBI" id="CHEBI:60240"/>
    </ligand>
</feature>
<feature type="binding site" evidence="11">
    <location>
        <begin position="198"/>
        <end position="200"/>
    </location>
    <ligand>
        <name>substrate</name>
    </ligand>
</feature>
<keyword evidence="8" id="KW-0464">Manganese</keyword>
<proteinExistence type="inferred from homology"/>
<evidence type="ECO:0000256" key="7">
    <source>
        <dbReference type="ARBA" id="ARBA00023004"/>
    </source>
</evidence>
<comment type="cofactor">
    <cofactor evidence="3">
        <name>Fe(2+)</name>
        <dbReference type="ChEBI" id="CHEBI:29033"/>
    </cofactor>
</comment>
<dbReference type="AlphaFoldDB" id="A0A3A6QSF1"/>
<feature type="binding site" evidence="11">
    <location>
        <begin position="143"/>
        <end position="146"/>
    </location>
    <ligand>
        <name>substrate</name>
    </ligand>
</feature>
<sequence length="230" mass="26095">MKKPLIAPSLMCMDLTRLEEQIRFFDDKVGYYHVDIMDGHFVRNLTLSPFFVEQVKKIATAPMDCHLMVTNPEQYVGPLAKAGAAMISFHAETANGQAFRLIDNIRQHGMQVGLVLNPETRLDEVALYLNRMDKVTIMTVDPGFAGQPFIPEMLEKVKQFKQFREEHNLKFQIEIDGSCNKKTYKFLLDAGADVLIVGTSGLFNNDSDINKAWAIMQDDINLALMEVEYA</sequence>
<dbReference type="Proteomes" id="UP000273252">
    <property type="component" value="Unassembled WGS sequence"/>
</dbReference>
<dbReference type="EMBL" id="QVMU01000001">
    <property type="protein sequence ID" value="RJX75303.1"/>
    <property type="molecule type" value="Genomic_DNA"/>
</dbReference>
<evidence type="ECO:0000256" key="9">
    <source>
        <dbReference type="ARBA" id="ARBA00023235"/>
    </source>
</evidence>
<gene>
    <name evidence="12" type="ORF">DZ860_01070</name>
</gene>
<evidence type="ECO:0000256" key="1">
    <source>
        <dbReference type="ARBA" id="ARBA00001936"/>
    </source>
</evidence>
<keyword evidence="6" id="KW-0862">Zinc</keyword>
<reference evidence="12 13" key="1">
    <citation type="submission" date="2018-08" db="EMBL/GenBank/DDBJ databases">
        <title>Vibrio isolated from the Eastern China Marginal Seas.</title>
        <authorList>
            <person name="Li Y."/>
        </authorList>
    </citation>
    <scope>NUCLEOTIDE SEQUENCE [LARGE SCALE GENOMIC DNA]</scope>
    <source>
        <strain evidence="12 13">BEI233</strain>
    </source>
</reference>
<evidence type="ECO:0000256" key="2">
    <source>
        <dbReference type="ARBA" id="ARBA00001947"/>
    </source>
</evidence>
<dbReference type="SUPFAM" id="SSF51366">
    <property type="entry name" value="Ribulose-phoshate binding barrel"/>
    <property type="match status" value="1"/>
</dbReference>
<dbReference type="RefSeq" id="WP_120029059.1">
    <property type="nucleotide sequence ID" value="NZ_QVMU01000001.1"/>
</dbReference>
<dbReference type="InterPro" id="IPR043677">
    <property type="entry name" value="AlluloseP_3_epimer_AlsE"/>
</dbReference>
<dbReference type="Pfam" id="PF00834">
    <property type="entry name" value="Ribul_P_3_epim"/>
    <property type="match status" value="1"/>
</dbReference>
<dbReference type="GO" id="GO:0006091">
    <property type="term" value="P:generation of precursor metabolites and energy"/>
    <property type="evidence" value="ECO:0007669"/>
    <property type="project" value="UniProtKB-ARBA"/>
</dbReference>
<comment type="subunit">
    <text evidence="4">Homodimer.</text>
</comment>
<evidence type="ECO:0000256" key="3">
    <source>
        <dbReference type="ARBA" id="ARBA00001954"/>
    </source>
</evidence>
<dbReference type="GO" id="GO:1901135">
    <property type="term" value="P:carbohydrate derivative metabolic process"/>
    <property type="evidence" value="ECO:0007669"/>
    <property type="project" value="UniProtKB-ARBA"/>
</dbReference>
<comment type="pathway">
    <text evidence="11">Carbohydrate degradation; D-allose degradation.</text>
</comment>
<dbReference type="FunFam" id="3.20.20.70:FF:000191">
    <property type="entry name" value="ribulose-phosphate 3-epimerase isoform X2"/>
    <property type="match status" value="1"/>
</dbReference>
<evidence type="ECO:0000256" key="10">
    <source>
        <dbReference type="ARBA" id="ARBA00023277"/>
    </source>
</evidence>